<keyword evidence="3" id="KW-1185">Reference proteome</keyword>
<dbReference type="FunCoup" id="E3MLM0">
    <property type="interactions" value="312"/>
</dbReference>
<gene>
    <name evidence="2" type="ORF">CRE_31216</name>
</gene>
<dbReference type="EMBL" id="DS268455">
    <property type="protein sequence ID" value="EFP04630.1"/>
    <property type="molecule type" value="Genomic_DNA"/>
</dbReference>
<dbReference type="GO" id="GO:0042001">
    <property type="term" value="P:hermaphrodite somatic sex determination"/>
    <property type="evidence" value="ECO:0007669"/>
    <property type="project" value="InterPro"/>
</dbReference>
<dbReference type="InParanoid" id="E3MLM0"/>
<dbReference type="GeneID" id="9798557"/>
<dbReference type="PANTHER" id="PTHR39365">
    <property type="entry name" value="MX REGION OF TRA-2 RELATED-RELATED"/>
    <property type="match status" value="1"/>
</dbReference>
<proteinExistence type="predicted"/>
<dbReference type="RefSeq" id="XP_003102974.2">
    <property type="nucleotide sequence ID" value="XM_003102926.2"/>
</dbReference>
<evidence type="ECO:0000313" key="3">
    <source>
        <dbReference type="Proteomes" id="UP000008281"/>
    </source>
</evidence>
<feature type="compositionally biased region" description="Basic and acidic residues" evidence="1">
    <location>
        <begin position="191"/>
        <end position="204"/>
    </location>
</feature>
<dbReference type="PANTHER" id="PTHR39365:SF2">
    <property type="entry name" value="MX REGION OF TRA-2 RELATED-RELATED"/>
    <property type="match status" value="1"/>
</dbReference>
<protein>
    <submittedName>
        <fullName evidence="2">Uncharacterized protein</fullName>
    </submittedName>
</protein>
<organism evidence="3">
    <name type="scientific">Caenorhabditis remanei</name>
    <name type="common">Caenorhabditis vulgaris</name>
    <dbReference type="NCBI Taxonomy" id="31234"/>
    <lineage>
        <taxon>Eukaryota</taxon>
        <taxon>Metazoa</taxon>
        <taxon>Ecdysozoa</taxon>
        <taxon>Nematoda</taxon>
        <taxon>Chromadorea</taxon>
        <taxon>Rhabditida</taxon>
        <taxon>Rhabditina</taxon>
        <taxon>Rhabditomorpha</taxon>
        <taxon>Rhabditoidea</taxon>
        <taxon>Rhabditidae</taxon>
        <taxon>Peloderinae</taxon>
        <taxon>Caenorhabditis</taxon>
    </lineage>
</organism>
<dbReference type="KEGG" id="crq:GCK72_022875"/>
<sequence>MADSNERPPNSNVTLSGYQNSMMNDILYAVEQARLNMQREGSGSSNRNQTYEEPAYNTHTIWNAPTHCFISRTPLPHEMPPVIDRTIPRDPRIEPPSIEECIQAHSDPILPPHPRAGQYPRHYSRAMVAYCEDVYWTYNIGRLPPGVQMPPRPRDWMSRRMAPPEDFNYVPPPGSPSIPIPPEAMVFHEERGRAHREAERRESFSPEIDVCL</sequence>
<accession>E3MLM0</accession>
<dbReference type="CTD" id="9798557"/>
<evidence type="ECO:0000256" key="1">
    <source>
        <dbReference type="SAM" id="MobiDB-lite"/>
    </source>
</evidence>
<evidence type="ECO:0000313" key="2">
    <source>
        <dbReference type="EMBL" id="EFP04630.1"/>
    </source>
</evidence>
<dbReference type="GO" id="GO:0040021">
    <property type="term" value="P:hermaphrodite germ-line sex determination"/>
    <property type="evidence" value="ECO:0007669"/>
    <property type="project" value="InterPro"/>
</dbReference>
<dbReference type="OrthoDB" id="5907626at2759"/>
<reference evidence="2" key="1">
    <citation type="submission" date="2007-07" db="EMBL/GenBank/DDBJ databases">
        <title>PCAP assembly of the Caenorhabditis remanei genome.</title>
        <authorList>
            <consortium name="The Caenorhabditis remanei Sequencing Consortium"/>
            <person name="Wilson R.K."/>
        </authorList>
    </citation>
    <scope>NUCLEOTIDE SEQUENCE [LARGE SCALE GENOMIC DNA]</scope>
    <source>
        <strain evidence="2">PB4641</strain>
    </source>
</reference>
<dbReference type="AlphaFoldDB" id="E3MLM0"/>
<dbReference type="Proteomes" id="UP000008281">
    <property type="component" value="Unassembled WGS sequence"/>
</dbReference>
<dbReference type="HOGENOM" id="CLU_1300712_0_0_1"/>
<dbReference type="GO" id="GO:0004888">
    <property type="term" value="F:transmembrane signaling receptor activity"/>
    <property type="evidence" value="ECO:0007669"/>
    <property type="project" value="InterPro"/>
</dbReference>
<dbReference type="eggNOG" id="ENOG502TK6U">
    <property type="taxonomic scope" value="Eukaryota"/>
</dbReference>
<dbReference type="GO" id="GO:0005886">
    <property type="term" value="C:plasma membrane"/>
    <property type="evidence" value="ECO:0007669"/>
    <property type="project" value="TreeGrafter"/>
</dbReference>
<feature type="region of interest" description="Disordered" evidence="1">
    <location>
        <begin position="191"/>
        <end position="212"/>
    </location>
</feature>
<name>E3MLM0_CAERE</name>
<dbReference type="InterPro" id="IPR032848">
    <property type="entry name" value="Ce-Tra-2"/>
</dbReference>